<dbReference type="InterPro" id="IPR006084">
    <property type="entry name" value="XPG/Rad2"/>
</dbReference>
<dbReference type="SMART" id="SM00485">
    <property type="entry name" value="XPGN"/>
    <property type="match status" value="1"/>
</dbReference>
<feature type="domain" description="XPG N-terminal" evidence="2">
    <location>
        <begin position="1"/>
        <end position="93"/>
    </location>
</feature>
<dbReference type="Pfam" id="PF00752">
    <property type="entry name" value="XPG_N"/>
    <property type="match status" value="1"/>
</dbReference>
<evidence type="ECO:0000313" key="3">
    <source>
        <dbReference type="EMBL" id="QHT34986.1"/>
    </source>
</evidence>
<dbReference type="GO" id="GO:0004518">
    <property type="term" value="F:nuclease activity"/>
    <property type="evidence" value="ECO:0007669"/>
    <property type="project" value="InterPro"/>
</dbReference>
<protein>
    <recommendedName>
        <fullName evidence="4">XPG N-terminal domain-containing protein</fullName>
    </recommendedName>
</protein>
<evidence type="ECO:0000259" key="1">
    <source>
        <dbReference type="SMART" id="SM00484"/>
    </source>
</evidence>
<dbReference type="InterPro" id="IPR006085">
    <property type="entry name" value="XPG_DNA_repair_N"/>
</dbReference>
<evidence type="ECO:0000259" key="2">
    <source>
        <dbReference type="SMART" id="SM00485"/>
    </source>
</evidence>
<reference evidence="3" key="1">
    <citation type="journal article" date="2020" name="Nature">
        <title>Giant virus diversity and host interactions through global metagenomics.</title>
        <authorList>
            <person name="Schulz F."/>
            <person name="Roux S."/>
            <person name="Paez-Espino D."/>
            <person name="Jungbluth S."/>
            <person name="Walsh D.A."/>
            <person name="Denef V.J."/>
            <person name="McMahon K.D."/>
            <person name="Konstantinidis K.T."/>
            <person name="Eloe-Fadrosh E.A."/>
            <person name="Kyrpides N.C."/>
            <person name="Woyke T."/>
        </authorList>
    </citation>
    <scope>NUCLEOTIDE SEQUENCE</scope>
    <source>
        <strain evidence="3">GVMAG-M-3300009180-1</strain>
    </source>
</reference>
<organism evidence="3">
    <name type="scientific">viral metagenome</name>
    <dbReference type="NCBI Taxonomy" id="1070528"/>
    <lineage>
        <taxon>unclassified sequences</taxon>
        <taxon>metagenomes</taxon>
        <taxon>organismal metagenomes</taxon>
    </lineage>
</organism>
<dbReference type="SUPFAM" id="SSF88723">
    <property type="entry name" value="PIN domain-like"/>
    <property type="match status" value="1"/>
</dbReference>
<evidence type="ECO:0008006" key="4">
    <source>
        <dbReference type="Google" id="ProtNLM"/>
    </source>
</evidence>
<dbReference type="InterPro" id="IPR006086">
    <property type="entry name" value="XPG-I_dom"/>
</dbReference>
<dbReference type="PRINTS" id="PR00853">
    <property type="entry name" value="XPGRADSUPER"/>
</dbReference>
<proteinExistence type="predicted"/>
<dbReference type="EMBL" id="MN739011">
    <property type="protein sequence ID" value="QHT34986.1"/>
    <property type="molecule type" value="Genomic_DNA"/>
</dbReference>
<accession>A0A6C0F0G6</accession>
<dbReference type="PANTHER" id="PTHR11081">
    <property type="entry name" value="FLAP ENDONUCLEASE FAMILY MEMBER"/>
    <property type="match status" value="1"/>
</dbReference>
<dbReference type="SMART" id="SM00484">
    <property type="entry name" value="XPGI"/>
    <property type="match status" value="1"/>
</dbReference>
<feature type="domain" description="XPG-I" evidence="1">
    <location>
        <begin position="142"/>
        <end position="211"/>
    </location>
</feature>
<dbReference type="Pfam" id="PF00867">
    <property type="entry name" value="XPG_I"/>
    <property type="match status" value="1"/>
</dbReference>
<sequence length="313" mass="36861">MGIPHLNRYLLNNCSNQSIGKKHLSSFAGKTIVIDTSIYLYKFIGCNALMENMYSMITTFRYYGITPIFIFDGKPPEEKKELLKQRYMDKKAAEAKYNALKQKLETVAPDEKTEIAVELDKLRMRFIRIKREDIDQVKSLMESCGVQYYDAIGEADHMCAKMVINKQAWACMSDDMDMFVYGCTRVMRHISLLNHTVIFYNTNGILRELQIHMKHFREIMILSGTDYNLNGPTNDLNKMMKQFRQFKLDEPDGDRMFREWLKERPEHEFDYDTLCRVYDMFYITDKSEIVPCISSPNLDRMKTILKPYGFVFV</sequence>
<dbReference type="AlphaFoldDB" id="A0A6C0F0G6"/>
<dbReference type="InterPro" id="IPR029060">
    <property type="entry name" value="PIN-like_dom_sf"/>
</dbReference>
<dbReference type="Gene3D" id="3.40.50.1010">
    <property type="entry name" value="5'-nuclease"/>
    <property type="match status" value="1"/>
</dbReference>
<name>A0A6C0F0G6_9ZZZZ</name>